<evidence type="ECO:0000259" key="2">
    <source>
        <dbReference type="Pfam" id="PF00171"/>
    </source>
</evidence>
<dbReference type="InterPro" id="IPR044151">
    <property type="entry name" value="ALDH_KGSADH"/>
</dbReference>
<dbReference type="PANTHER" id="PTHR43353">
    <property type="entry name" value="SUCCINATE-SEMIALDEHYDE DEHYDROGENASE, MITOCHONDRIAL"/>
    <property type="match status" value="1"/>
</dbReference>
<dbReference type="InterPro" id="IPR015590">
    <property type="entry name" value="Aldehyde_DH_dom"/>
</dbReference>
<dbReference type="Pfam" id="PF00171">
    <property type="entry name" value="Aldedh"/>
    <property type="match status" value="1"/>
</dbReference>
<keyword evidence="1" id="KW-0560">Oxidoreductase</keyword>
<dbReference type="OrthoDB" id="9770537at2"/>
<keyword evidence="4" id="KW-1185">Reference proteome</keyword>
<dbReference type="EMBL" id="CP007139">
    <property type="protein sequence ID" value="AIE84205.1"/>
    <property type="molecule type" value="Genomic_DNA"/>
</dbReference>
<proteinExistence type="predicted"/>
<sequence length="522" mass="54841">MLDVSLSGSNFIGSSPSADGAERIRASARQDGRPLEPEFIFATPEEVAEAARKAAAAFPVYASLTSEARASFLEAIASGIERLGDPLIERAHAESGLPLARLTGERGRTCGQLRMFAALIREGSWVDARIDLAQPDRAPVPKPDIRRMLMPIGPVAVFGASNFPLAFSVAGGDTASALASGCPVIVKGHPAHPGTSEMVARAILAAAEASGMPDGVFSLVHGGAEVGRELVERPEIEAVAFTGSRTAGRALYNLAAARPRPIPVFAEMGSVNPLFVLPGALAERGEAISKGYADSLVMGVGQFCTNPGILIGIDGEAFESMLWSVAAKLGEVAPGTMLTDAICERYDQGVAAWSQHSSLTALFFNENRAAPALFSTSAEHFLQRPELAEELFGPGAIAVRCQDFDELVAVAQALHGQLTASVHRSDADDESLAALLPVLAGIAGRVVVDGFPTGVEVCPSMQHGGPYPATTDSRSTSVGTAAIFRFVRPVAFQNLPNRFLPAELQDGNPRGIWRLIDGTLQR</sequence>
<feature type="domain" description="Aldehyde dehydrogenase" evidence="2">
    <location>
        <begin position="42"/>
        <end position="311"/>
    </location>
</feature>
<dbReference type="AlphaFoldDB" id="A0A068NN83"/>
<evidence type="ECO:0000313" key="4">
    <source>
        <dbReference type="Proteomes" id="UP000027982"/>
    </source>
</evidence>
<protein>
    <submittedName>
        <fullName evidence="3">Aldehyde Dehydrogenase</fullName>
    </submittedName>
</protein>
<dbReference type="InterPro" id="IPR016162">
    <property type="entry name" value="Ald_DH_N"/>
</dbReference>
<dbReference type="eggNOG" id="COG1012">
    <property type="taxonomic scope" value="Bacteria"/>
</dbReference>
<evidence type="ECO:0000313" key="3">
    <source>
        <dbReference type="EMBL" id="AIE84205.1"/>
    </source>
</evidence>
<organism evidence="3 4">
    <name type="scientific">Fimbriimonas ginsengisoli Gsoil 348</name>
    <dbReference type="NCBI Taxonomy" id="661478"/>
    <lineage>
        <taxon>Bacteria</taxon>
        <taxon>Bacillati</taxon>
        <taxon>Armatimonadota</taxon>
        <taxon>Fimbriimonadia</taxon>
        <taxon>Fimbriimonadales</taxon>
        <taxon>Fimbriimonadaceae</taxon>
        <taxon>Fimbriimonas</taxon>
    </lineage>
</organism>
<dbReference type="SUPFAM" id="SSF53720">
    <property type="entry name" value="ALDH-like"/>
    <property type="match status" value="1"/>
</dbReference>
<dbReference type="CDD" id="cd07129">
    <property type="entry name" value="ALDH_KGSADH"/>
    <property type="match status" value="1"/>
</dbReference>
<accession>A0A068NN83</accession>
<reference evidence="3 4" key="1">
    <citation type="journal article" date="2014" name="PLoS ONE">
        <title>The first complete genome sequence of the class fimbriimonadia in the phylum armatimonadetes.</title>
        <authorList>
            <person name="Hu Z.Y."/>
            <person name="Wang Y.Z."/>
            <person name="Im W.T."/>
            <person name="Wang S.Y."/>
            <person name="Zhao G.P."/>
            <person name="Zheng H.J."/>
            <person name="Quan Z.X."/>
        </authorList>
    </citation>
    <scope>NUCLEOTIDE SEQUENCE [LARGE SCALE GENOMIC DNA]</scope>
    <source>
        <strain evidence="3">Gsoil 348</strain>
    </source>
</reference>
<dbReference type="HOGENOM" id="CLU_027555_0_0_0"/>
<dbReference type="InterPro" id="IPR050740">
    <property type="entry name" value="Aldehyde_DH_Superfamily"/>
</dbReference>
<dbReference type="GO" id="GO:0016620">
    <property type="term" value="F:oxidoreductase activity, acting on the aldehyde or oxo group of donors, NAD or NADP as acceptor"/>
    <property type="evidence" value="ECO:0007669"/>
    <property type="project" value="InterPro"/>
</dbReference>
<evidence type="ECO:0000256" key="1">
    <source>
        <dbReference type="ARBA" id="ARBA00023002"/>
    </source>
</evidence>
<gene>
    <name evidence="3" type="ORF">OP10G_0837</name>
</gene>
<dbReference type="RefSeq" id="WP_025227151.1">
    <property type="nucleotide sequence ID" value="NZ_CP007139.1"/>
</dbReference>
<dbReference type="InterPro" id="IPR016161">
    <property type="entry name" value="Ald_DH/histidinol_DH"/>
</dbReference>
<dbReference type="PANTHER" id="PTHR43353:SF3">
    <property type="entry name" value="ALDEHYDE DEHYDROGENASE-RELATED"/>
    <property type="match status" value="1"/>
</dbReference>
<name>A0A068NN83_FIMGI</name>
<dbReference type="STRING" id="661478.OP10G_0837"/>
<dbReference type="InterPro" id="IPR016163">
    <property type="entry name" value="Ald_DH_C"/>
</dbReference>
<dbReference type="Gene3D" id="3.40.605.10">
    <property type="entry name" value="Aldehyde Dehydrogenase, Chain A, domain 1"/>
    <property type="match status" value="1"/>
</dbReference>
<dbReference type="Proteomes" id="UP000027982">
    <property type="component" value="Chromosome"/>
</dbReference>
<dbReference type="Gene3D" id="3.40.309.10">
    <property type="entry name" value="Aldehyde Dehydrogenase, Chain A, domain 2"/>
    <property type="match status" value="1"/>
</dbReference>
<dbReference type="KEGG" id="fgi:OP10G_0837"/>